<dbReference type="Proteomes" id="UP001285441">
    <property type="component" value="Unassembled WGS sequence"/>
</dbReference>
<feature type="transmembrane region" description="Helical" evidence="1">
    <location>
        <begin position="12"/>
        <end position="36"/>
    </location>
</feature>
<protein>
    <submittedName>
        <fullName evidence="2">Uncharacterized protein</fullName>
    </submittedName>
</protein>
<keyword evidence="1" id="KW-1133">Transmembrane helix</keyword>
<dbReference type="AlphaFoldDB" id="A0AAE0NTV1"/>
<gene>
    <name evidence="2" type="ORF">B0H63DRAFT_161733</name>
</gene>
<evidence type="ECO:0000256" key="1">
    <source>
        <dbReference type="SAM" id="Phobius"/>
    </source>
</evidence>
<proteinExistence type="predicted"/>
<dbReference type="EMBL" id="JAULSW010000003">
    <property type="protein sequence ID" value="KAK3387617.1"/>
    <property type="molecule type" value="Genomic_DNA"/>
</dbReference>
<organism evidence="2 3">
    <name type="scientific">Podospora didyma</name>
    <dbReference type="NCBI Taxonomy" id="330526"/>
    <lineage>
        <taxon>Eukaryota</taxon>
        <taxon>Fungi</taxon>
        <taxon>Dikarya</taxon>
        <taxon>Ascomycota</taxon>
        <taxon>Pezizomycotina</taxon>
        <taxon>Sordariomycetes</taxon>
        <taxon>Sordariomycetidae</taxon>
        <taxon>Sordariales</taxon>
        <taxon>Podosporaceae</taxon>
        <taxon>Podospora</taxon>
    </lineage>
</organism>
<accession>A0AAE0NTV1</accession>
<name>A0AAE0NTV1_9PEZI</name>
<reference evidence="2" key="2">
    <citation type="submission" date="2023-06" db="EMBL/GenBank/DDBJ databases">
        <authorList>
            <consortium name="Lawrence Berkeley National Laboratory"/>
            <person name="Haridas S."/>
            <person name="Hensen N."/>
            <person name="Bonometti L."/>
            <person name="Westerberg I."/>
            <person name="Brannstrom I.O."/>
            <person name="Guillou S."/>
            <person name="Cros-Aarteil S."/>
            <person name="Calhoun S."/>
            <person name="Kuo A."/>
            <person name="Mondo S."/>
            <person name="Pangilinan J."/>
            <person name="Riley R."/>
            <person name="LaButti K."/>
            <person name="Andreopoulos B."/>
            <person name="Lipzen A."/>
            <person name="Chen C."/>
            <person name="Yanf M."/>
            <person name="Daum C."/>
            <person name="Ng V."/>
            <person name="Clum A."/>
            <person name="Steindorff A."/>
            <person name="Ohm R."/>
            <person name="Martin F."/>
            <person name="Silar P."/>
            <person name="Natvig D."/>
            <person name="Lalanne C."/>
            <person name="Gautier V."/>
            <person name="Ament-velasquez S.L."/>
            <person name="Kruys A."/>
            <person name="Hutchinson M.I."/>
            <person name="Powell A.J."/>
            <person name="Barry K."/>
            <person name="Miller A.N."/>
            <person name="Grigoriev I.V."/>
            <person name="Debuchy R."/>
            <person name="Gladieux P."/>
            <person name="Thoren M.H."/>
            <person name="Johannesson H."/>
        </authorList>
    </citation>
    <scope>NUCLEOTIDE SEQUENCE</scope>
    <source>
        <strain evidence="2">CBS 232.78</strain>
    </source>
</reference>
<keyword evidence="3" id="KW-1185">Reference proteome</keyword>
<comment type="caution">
    <text evidence="2">The sequence shown here is derived from an EMBL/GenBank/DDBJ whole genome shotgun (WGS) entry which is preliminary data.</text>
</comment>
<sequence length="144" mass="16440">MHIWKLAQCKDASLVCYSAFSRCLLVWWFSFCLLFYRPGSSLARLHSSALRLLAQSGNCNTYFPRGQERNELNIICRSAKVQAPAISPTPFFRIKGVATSESIAHPSTRESDRQVSFFSADSIWSGSHYRSALQLWLLLDYIIR</sequence>
<evidence type="ECO:0000313" key="3">
    <source>
        <dbReference type="Proteomes" id="UP001285441"/>
    </source>
</evidence>
<keyword evidence="1" id="KW-0472">Membrane</keyword>
<keyword evidence="1" id="KW-0812">Transmembrane</keyword>
<evidence type="ECO:0000313" key="2">
    <source>
        <dbReference type="EMBL" id="KAK3387617.1"/>
    </source>
</evidence>
<reference evidence="2" key="1">
    <citation type="journal article" date="2023" name="Mol. Phylogenet. Evol.">
        <title>Genome-scale phylogeny and comparative genomics of the fungal order Sordariales.</title>
        <authorList>
            <person name="Hensen N."/>
            <person name="Bonometti L."/>
            <person name="Westerberg I."/>
            <person name="Brannstrom I.O."/>
            <person name="Guillou S."/>
            <person name="Cros-Aarteil S."/>
            <person name="Calhoun S."/>
            <person name="Haridas S."/>
            <person name="Kuo A."/>
            <person name="Mondo S."/>
            <person name="Pangilinan J."/>
            <person name="Riley R."/>
            <person name="LaButti K."/>
            <person name="Andreopoulos B."/>
            <person name="Lipzen A."/>
            <person name="Chen C."/>
            <person name="Yan M."/>
            <person name="Daum C."/>
            <person name="Ng V."/>
            <person name="Clum A."/>
            <person name="Steindorff A."/>
            <person name="Ohm R.A."/>
            <person name="Martin F."/>
            <person name="Silar P."/>
            <person name="Natvig D.O."/>
            <person name="Lalanne C."/>
            <person name="Gautier V."/>
            <person name="Ament-Velasquez S.L."/>
            <person name="Kruys A."/>
            <person name="Hutchinson M.I."/>
            <person name="Powell A.J."/>
            <person name="Barry K."/>
            <person name="Miller A.N."/>
            <person name="Grigoriev I.V."/>
            <person name="Debuchy R."/>
            <person name="Gladieux P."/>
            <person name="Hiltunen Thoren M."/>
            <person name="Johannesson H."/>
        </authorList>
    </citation>
    <scope>NUCLEOTIDE SEQUENCE</scope>
    <source>
        <strain evidence="2">CBS 232.78</strain>
    </source>
</reference>